<dbReference type="RefSeq" id="WP_146040061.1">
    <property type="nucleotide sequence ID" value="NZ_JANJZD010000013.1"/>
</dbReference>
<evidence type="ECO:0000313" key="2">
    <source>
        <dbReference type="Proteomes" id="UP000236311"/>
    </source>
</evidence>
<keyword evidence="2" id="KW-1185">Reference proteome</keyword>
<proteinExistence type="predicted"/>
<dbReference type="EMBL" id="OFSM01000014">
    <property type="protein sequence ID" value="SOY30143.1"/>
    <property type="molecule type" value="Genomic_DNA"/>
</dbReference>
<reference evidence="1 2" key="1">
    <citation type="submission" date="2018-01" db="EMBL/GenBank/DDBJ databases">
        <authorList>
            <person name="Gaut B.S."/>
            <person name="Morton B.R."/>
            <person name="Clegg M.T."/>
            <person name="Duvall M.R."/>
        </authorList>
    </citation>
    <scope>NUCLEOTIDE SEQUENCE [LARGE SCALE GENOMIC DNA]</scope>
    <source>
        <strain evidence="1">GP69</strain>
    </source>
</reference>
<organism evidence="1 2">
    <name type="scientific">Acetatifactor muris</name>
    <dbReference type="NCBI Taxonomy" id="879566"/>
    <lineage>
        <taxon>Bacteria</taxon>
        <taxon>Bacillati</taxon>
        <taxon>Bacillota</taxon>
        <taxon>Clostridia</taxon>
        <taxon>Lachnospirales</taxon>
        <taxon>Lachnospiraceae</taxon>
        <taxon>Acetatifactor</taxon>
    </lineage>
</organism>
<gene>
    <name evidence="1" type="ORF">AMURIS_02866</name>
</gene>
<protein>
    <submittedName>
        <fullName evidence="1">Uncharacterized protein</fullName>
    </submittedName>
</protein>
<dbReference type="Proteomes" id="UP000236311">
    <property type="component" value="Unassembled WGS sequence"/>
</dbReference>
<name>A0A2K4ZI28_9FIRM</name>
<dbReference type="AlphaFoldDB" id="A0A2K4ZI28"/>
<evidence type="ECO:0000313" key="1">
    <source>
        <dbReference type="EMBL" id="SOY30143.1"/>
    </source>
</evidence>
<accession>A0A2K4ZI28</accession>
<sequence>MFGMVRKDQAVAETVREGGVPAGIDDDGAGKAEDYFVCGRVRWSRVLQGKMQAIGEHAKNYLGVITHLAFQVVVVGIRYQQGNGGTGGYFFPKASRKSGKSCYGIV</sequence>